<protein>
    <submittedName>
        <fullName evidence="3">Heat shock protein 70-like protein</fullName>
    </submittedName>
</protein>
<dbReference type="Gene3D" id="2.60.34.10">
    <property type="entry name" value="Substrate Binding Domain Of DNAk, Chain A, domain 1"/>
    <property type="match status" value="1"/>
</dbReference>
<dbReference type="PANTHER" id="PTHR45639:SF32">
    <property type="entry name" value="HEAT SHOCK PROTEIN PDR13"/>
    <property type="match status" value="1"/>
</dbReference>
<dbReference type="InterPro" id="IPR043129">
    <property type="entry name" value="ATPase_NBD"/>
</dbReference>
<dbReference type="InterPro" id="IPR029047">
    <property type="entry name" value="HSP70_peptide-bd_sf"/>
</dbReference>
<gene>
    <name evidence="3" type="ORF">AYI68_g7384</name>
</gene>
<dbReference type="PRINTS" id="PR00301">
    <property type="entry name" value="HEATSHOCK70"/>
</dbReference>
<name>A0A1R0GNT6_9FUNG</name>
<dbReference type="Gene3D" id="3.30.30.30">
    <property type="match status" value="1"/>
</dbReference>
<keyword evidence="1" id="KW-0547">Nucleotide-binding</keyword>
<dbReference type="PANTHER" id="PTHR45639">
    <property type="entry name" value="HSC70CB, ISOFORM G-RELATED"/>
    <property type="match status" value="1"/>
</dbReference>
<keyword evidence="4" id="KW-1185">Reference proteome</keyword>
<dbReference type="GO" id="GO:0005634">
    <property type="term" value="C:nucleus"/>
    <property type="evidence" value="ECO:0007669"/>
    <property type="project" value="TreeGrafter"/>
</dbReference>
<dbReference type="EMBL" id="LSSL01006059">
    <property type="protein sequence ID" value="OLY78561.1"/>
    <property type="molecule type" value="Genomic_DNA"/>
</dbReference>
<keyword evidence="2" id="KW-0067">ATP-binding</keyword>
<organism evidence="3 4">
    <name type="scientific">Smittium mucronatum</name>
    <dbReference type="NCBI Taxonomy" id="133383"/>
    <lineage>
        <taxon>Eukaryota</taxon>
        <taxon>Fungi</taxon>
        <taxon>Fungi incertae sedis</taxon>
        <taxon>Zoopagomycota</taxon>
        <taxon>Kickxellomycotina</taxon>
        <taxon>Harpellomycetes</taxon>
        <taxon>Harpellales</taxon>
        <taxon>Legeriomycetaceae</taxon>
        <taxon>Smittium</taxon>
    </lineage>
</organism>
<evidence type="ECO:0000256" key="2">
    <source>
        <dbReference type="ARBA" id="ARBA00022840"/>
    </source>
</evidence>
<reference evidence="3 4" key="1">
    <citation type="journal article" date="2016" name="Mol. Biol. Evol.">
        <title>Genome-Wide Survey of Gut Fungi (Harpellales) Reveals the First Horizontally Transferred Ubiquitin Gene from a Mosquito Host.</title>
        <authorList>
            <person name="Wang Y."/>
            <person name="White M.M."/>
            <person name="Kvist S."/>
            <person name="Moncalvo J.M."/>
        </authorList>
    </citation>
    <scope>NUCLEOTIDE SEQUENCE [LARGE SCALE GENOMIC DNA]</scope>
    <source>
        <strain evidence="3 4">ALG-7-W6</strain>
    </source>
</reference>
<dbReference type="STRING" id="133383.A0A1R0GNT6"/>
<dbReference type="InterPro" id="IPR013126">
    <property type="entry name" value="Hsp_70_fam"/>
</dbReference>
<evidence type="ECO:0000256" key="1">
    <source>
        <dbReference type="ARBA" id="ARBA00022741"/>
    </source>
</evidence>
<accession>A0A1R0GNT6</accession>
<dbReference type="Pfam" id="PF00012">
    <property type="entry name" value="HSP70"/>
    <property type="match status" value="1"/>
</dbReference>
<dbReference type="GO" id="GO:0005524">
    <property type="term" value="F:ATP binding"/>
    <property type="evidence" value="ECO:0007669"/>
    <property type="project" value="UniProtKB-KW"/>
</dbReference>
<sequence length="537" mass="58277">MEIEKKDTYIGLSIGNFNSVISVLSAKDGSVNVIANEDGDHKTPTFLAFSDSELYAGSQAKHQSVYNYRNTIVGFLDHLSSSEVPSSQADEYKSYSKLVTLDSKLPGYIITDEDQDTTTQVSAYSALVQFAQKLKETAVKNIGSDIKGAVVSVHPHWSKSQTDLFHKAIVEAGLPVIQLIPESSASVLAENLLDNADDQNLITINVGATVTDITLSNIRMGLELVVDSISTNEFCGEKVDLLLMRHFADEFKRTTSIDVIADNKPREILKLKYAVQDTKHTIANNTINSASAPCFIESLSNGLDFSSKITKLRFDMLVGKFFAPINSAITELLSRCNYSPLEISKVLFVGGSSQISSKLNNKILNIFPNASQVVSAHTVDEIVAVGCAKQAHLIHLNTAISYPENVADFTLNLPVSVVEAPIGIKISEDSLLVAVPKNTPLPVVRRLKLSNSPGSSSAYFPIYLGTANAVPKVDEDSDDEPSVPSPYAPSTLLAEFSLDLPSDEQTDIELTFFIDTNKSTTITALDLKSMTESSIKI</sequence>
<dbReference type="GO" id="GO:0005829">
    <property type="term" value="C:cytosol"/>
    <property type="evidence" value="ECO:0007669"/>
    <property type="project" value="TreeGrafter"/>
</dbReference>
<dbReference type="SUPFAM" id="SSF53067">
    <property type="entry name" value="Actin-like ATPase domain"/>
    <property type="match status" value="2"/>
</dbReference>
<dbReference type="GO" id="GO:0140662">
    <property type="term" value="F:ATP-dependent protein folding chaperone"/>
    <property type="evidence" value="ECO:0007669"/>
    <property type="project" value="InterPro"/>
</dbReference>
<keyword evidence="3" id="KW-0346">Stress response</keyword>
<dbReference type="AlphaFoldDB" id="A0A1R0GNT6"/>
<dbReference type="Gene3D" id="3.30.420.40">
    <property type="match status" value="2"/>
</dbReference>
<proteinExistence type="predicted"/>
<dbReference type="Proteomes" id="UP000187455">
    <property type="component" value="Unassembled WGS sequence"/>
</dbReference>
<dbReference type="SUPFAM" id="SSF100920">
    <property type="entry name" value="Heat shock protein 70kD (HSP70), peptide-binding domain"/>
    <property type="match status" value="1"/>
</dbReference>
<comment type="caution">
    <text evidence="3">The sequence shown here is derived from an EMBL/GenBank/DDBJ whole genome shotgun (WGS) entry which is preliminary data.</text>
</comment>
<evidence type="ECO:0000313" key="3">
    <source>
        <dbReference type="EMBL" id="OLY78561.1"/>
    </source>
</evidence>
<dbReference type="FunFam" id="3.90.640.10:FF:000003">
    <property type="entry name" value="Molecular chaperone DnaK"/>
    <property type="match status" value="1"/>
</dbReference>
<evidence type="ECO:0000313" key="4">
    <source>
        <dbReference type="Proteomes" id="UP000187455"/>
    </source>
</evidence>
<dbReference type="Gene3D" id="3.90.640.10">
    <property type="entry name" value="Actin, Chain A, domain 4"/>
    <property type="match status" value="1"/>
</dbReference>
<dbReference type="OrthoDB" id="29851at2759"/>